<dbReference type="EMBL" id="AP016638">
    <property type="protein sequence ID" value="BAU03785.1"/>
    <property type="molecule type" value="Genomic_DNA"/>
</dbReference>
<organism evidence="2">
    <name type="scientific">Vigna angularis var. angularis</name>
    <dbReference type="NCBI Taxonomy" id="157739"/>
    <lineage>
        <taxon>Eukaryota</taxon>
        <taxon>Viridiplantae</taxon>
        <taxon>Streptophyta</taxon>
        <taxon>Embryophyta</taxon>
        <taxon>Tracheophyta</taxon>
        <taxon>Spermatophyta</taxon>
        <taxon>Magnoliopsida</taxon>
        <taxon>eudicotyledons</taxon>
        <taxon>Gunneridae</taxon>
        <taxon>Pentapetalae</taxon>
        <taxon>rosids</taxon>
        <taxon>fabids</taxon>
        <taxon>Fabales</taxon>
        <taxon>Fabaceae</taxon>
        <taxon>Papilionoideae</taxon>
        <taxon>50 kb inversion clade</taxon>
        <taxon>NPAAA clade</taxon>
        <taxon>indigoferoid/millettioid clade</taxon>
        <taxon>Phaseoleae</taxon>
        <taxon>Vigna</taxon>
    </lineage>
</organism>
<gene>
    <name evidence="2" type="primary">Vigan.UMG179900</name>
    <name evidence="2" type="ORF">VIGAN_UM179900</name>
</gene>
<evidence type="ECO:0000313" key="2">
    <source>
        <dbReference type="EMBL" id="BAU03785.1"/>
    </source>
</evidence>
<sequence>MIAKENPALTAGVAISTALLVMRKQKRQKPPCTEQRILHHHTSTTVPPLYHHTTTTAPPHNHHRTTMRPPPTVVRSPRVTTTRPLRKLQCKHQSLELSDNHCTTTPPYHRINTADYHTTTIVQTRVARTQQTNE</sequence>
<proteinExistence type="predicted"/>
<feature type="compositionally biased region" description="Low complexity" evidence="1">
    <location>
        <begin position="73"/>
        <end position="83"/>
    </location>
</feature>
<evidence type="ECO:0000256" key="1">
    <source>
        <dbReference type="SAM" id="MobiDB-lite"/>
    </source>
</evidence>
<feature type="region of interest" description="Disordered" evidence="1">
    <location>
        <begin position="26"/>
        <end position="84"/>
    </location>
</feature>
<accession>A0A0S3TF88</accession>
<protein>
    <submittedName>
        <fullName evidence="2">Uncharacterized protein</fullName>
    </submittedName>
</protein>
<dbReference type="AlphaFoldDB" id="A0A0S3TF88"/>
<feature type="compositionally biased region" description="Low complexity" evidence="1">
    <location>
        <begin position="47"/>
        <end position="59"/>
    </location>
</feature>
<reference evidence="2" key="1">
    <citation type="journal article" date="2015" name="Sci. Rep.">
        <title>The power of single molecule real-time sequencing technology in the de novo assembly of a eukaryotic genome.</title>
        <authorList>
            <person name="Sakai H."/>
            <person name="Naito K."/>
            <person name="Ogiso-Tanaka E."/>
            <person name="Takahashi Y."/>
            <person name="Iseki K."/>
            <person name="Muto C."/>
            <person name="Satou K."/>
            <person name="Teruya K."/>
            <person name="Shiroma A."/>
            <person name="Shimoji M."/>
            <person name="Hirano T."/>
            <person name="Itoh T."/>
            <person name="Kaga A."/>
            <person name="Tomooka N."/>
        </authorList>
    </citation>
    <scope>NUCLEOTIDE SEQUENCE</scope>
</reference>
<name>A0A0S3TF88_PHAAN</name>